<reference evidence="1" key="2">
    <citation type="submission" date="2021-10" db="EMBL/GenBank/DDBJ databases">
        <authorList>
            <person name="Piombo E."/>
        </authorList>
    </citation>
    <scope>NUCLEOTIDE SEQUENCE</scope>
</reference>
<keyword evidence="2" id="KW-1185">Reference proteome</keyword>
<name>A0ACA9UJD4_BIOOC</name>
<evidence type="ECO:0000313" key="1">
    <source>
        <dbReference type="EMBL" id="CAG9953469.1"/>
    </source>
</evidence>
<accession>A0ACA9UJD4</accession>
<comment type="caution">
    <text evidence="1">The sequence shown here is derived from an EMBL/GenBank/DDBJ whole genome shotgun (WGS) entry which is preliminary data.</text>
</comment>
<dbReference type="Proteomes" id="UP000836387">
    <property type="component" value="Unassembled WGS sequence"/>
</dbReference>
<proteinExistence type="predicted"/>
<protein>
    <submittedName>
        <fullName evidence="1">Uncharacterized protein</fullName>
    </submittedName>
</protein>
<dbReference type="EMBL" id="CADEHS020000527">
    <property type="protein sequence ID" value="CAG9953469.1"/>
    <property type="molecule type" value="Genomic_DNA"/>
</dbReference>
<gene>
    <name evidence="1" type="ORF">CRV2_00019042</name>
</gene>
<evidence type="ECO:0000313" key="2">
    <source>
        <dbReference type="Proteomes" id="UP000836387"/>
    </source>
</evidence>
<sequence length="537" mass="61696">MSSVQSTAPTGGYVGSQTSATELQSSPGLSSACGPRGRKRKTTANTWAHAREPYNTEPVRCARRNEKFYYCMHRINPPYSTTVSTTFRKHLLKSHGIQLEAPDHPIKKQCDSLIQDAFVKAGEAHATKQSVRREETLRTAVNRKAALEALVQLVTDILRRKLQSSPWKIHLSLDVWSAPNHKAFLGTSVKFLDVDTKETLQALLALSELPGLDGPGGHGGAEQWKLLRQVLDDYNIWNKIGFFTGDNHGSNDKLCRFLGEHLQEKGIKWVAKKQRIRCHGHVLNLAVQAFLFIDSKEAATAALEQIEDDDRTAFGSDFFERIKVQKALGWRRLGPLGKVHNVSVHMRENDYRCNLFKKRAGRSLGLDNDTRWNSWFLLLNAVLDLQGHVEWYERKYYDDLRGDYLSPDEWQALRETRSFLQPFWWITQLTEGRYATLDRTLFTMDVLHKHYTQAFQKHYSSSSLRSCIAASWAIFDKYYQLTDESPVCGAAMILHLSRRLAHIKKNWPKSWHKQVLESVQKYWEDHYQRLPITTTTP</sequence>
<reference evidence="1" key="1">
    <citation type="submission" date="2020-04" db="EMBL/GenBank/DDBJ databases">
        <authorList>
            <person name="Broberg M."/>
        </authorList>
    </citation>
    <scope>NUCLEOTIDE SEQUENCE</scope>
</reference>
<organism evidence="1 2">
    <name type="scientific">Clonostachys rosea f. rosea IK726</name>
    <dbReference type="NCBI Taxonomy" id="1349383"/>
    <lineage>
        <taxon>Eukaryota</taxon>
        <taxon>Fungi</taxon>
        <taxon>Dikarya</taxon>
        <taxon>Ascomycota</taxon>
        <taxon>Pezizomycotina</taxon>
        <taxon>Sordariomycetes</taxon>
        <taxon>Hypocreomycetidae</taxon>
        <taxon>Hypocreales</taxon>
        <taxon>Bionectriaceae</taxon>
        <taxon>Clonostachys</taxon>
    </lineage>
</organism>